<feature type="non-terminal residue" evidence="2">
    <location>
        <position position="1"/>
    </location>
</feature>
<accession>M5G2R9</accession>
<dbReference type="OrthoDB" id="1877767at2759"/>
<dbReference type="OMA" id="PSAQHYR"/>
<feature type="domain" description="Transcription factor TFIIIC triple barrel" evidence="1">
    <location>
        <begin position="2"/>
        <end position="59"/>
    </location>
</feature>
<protein>
    <recommendedName>
        <fullName evidence="1">Transcription factor TFIIIC triple barrel domain-containing protein</fullName>
    </recommendedName>
</protein>
<feature type="non-terminal residue" evidence="2">
    <location>
        <position position="68"/>
    </location>
</feature>
<dbReference type="InterPro" id="IPR019481">
    <property type="entry name" value="TFIIIC_triple_barrel"/>
</dbReference>
<dbReference type="GeneID" id="63689532"/>
<sequence>VEYVTFDLGVVPSGTAPPSAQHYRLIGLDTPTPYLQLGTAIYQGGHASLIGSEIIFRDMRGSLSPLFF</sequence>
<keyword evidence="3" id="KW-1185">Reference proteome</keyword>
<dbReference type="Gene3D" id="2.60.40.4370">
    <property type="match status" value="1"/>
</dbReference>
<dbReference type="EMBL" id="JH795874">
    <property type="protein sequence ID" value="EJT98057.1"/>
    <property type="molecule type" value="Genomic_DNA"/>
</dbReference>
<dbReference type="HOGENOM" id="CLU_2800903_0_0_1"/>
<name>M5G2R9_DACPD</name>
<gene>
    <name evidence="2" type="ORF">DACRYDRAFT_39931</name>
</gene>
<dbReference type="Pfam" id="PF10419">
    <property type="entry name" value="TFIIIC_sub6"/>
    <property type="match status" value="1"/>
</dbReference>
<evidence type="ECO:0000259" key="1">
    <source>
        <dbReference type="Pfam" id="PF10419"/>
    </source>
</evidence>
<dbReference type="STRING" id="1858805.M5G2R9"/>
<organism evidence="2 3">
    <name type="scientific">Dacryopinax primogenitus (strain DJM 731)</name>
    <name type="common">Brown rot fungus</name>
    <dbReference type="NCBI Taxonomy" id="1858805"/>
    <lineage>
        <taxon>Eukaryota</taxon>
        <taxon>Fungi</taxon>
        <taxon>Dikarya</taxon>
        <taxon>Basidiomycota</taxon>
        <taxon>Agaricomycotina</taxon>
        <taxon>Dacrymycetes</taxon>
        <taxon>Dacrymycetales</taxon>
        <taxon>Dacrymycetaceae</taxon>
        <taxon>Dacryopinax</taxon>
    </lineage>
</organism>
<proteinExistence type="predicted"/>
<dbReference type="RefSeq" id="XP_040624955.1">
    <property type="nucleotide sequence ID" value="XM_040774470.1"/>
</dbReference>
<reference evidence="2 3" key="1">
    <citation type="journal article" date="2012" name="Science">
        <title>The Paleozoic origin of enzymatic lignin decomposition reconstructed from 31 fungal genomes.</title>
        <authorList>
            <person name="Floudas D."/>
            <person name="Binder M."/>
            <person name="Riley R."/>
            <person name="Barry K."/>
            <person name="Blanchette R.A."/>
            <person name="Henrissat B."/>
            <person name="Martinez A.T."/>
            <person name="Otillar R."/>
            <person name="Spatafora J.W."/>
            <person name="Yadav J.S."/>
            <person name="Aerts A."/>
            <person name="Benoit I."/>
            <person name="Boyd A."/>
            <person name="Carlson A."/>
            <person name="Copeland A."/>
            <person name="Coutinho P.M."/>
            <person name="de Vries R.P."/>
            <person name="Ferreira P."/>
            <person name="Findley K."/>
            <person name="Foster B."/>
            <person name="Gaskell J."/>
            <person name="Glotzer D."/>
            <person name="Gorecki P."/>
            <person name="Heitman J."/>
            <person name="Hesse C."/>
            <person name="Hori C."/>
            <person name="Igarashi K."/>
            <person name="Jurgens J.A."/>
            <person name="Kallen N."/>
            <person name="Kersten P."/>
            <person name="Kohler A."/>
            <person name="Kuees U."/>
            <person name="Kumar T.K.A."/>
            <person name="Kuo A."/>
            <person name="LaButti K."/>
            <person name="Larrondo L.F."/>
            <person name="Lindquist E."/>
            <person name="Ling A."/>
            <person name="Lombard V."/>
            <person name="Lucas S."/>
            <person name="Lundell T."/>
            <person name="Martin R."/>
            <person name="McLaughlin D.J."/>
            <person name="Morgenstern I."/>
            <person name="Morin E."/>
            <person name="Murat C."/>
            <person name="Nagy L.G."/>
            <person name="Nolan M."/>
            <person name="Ohm R.A."/>
            <person name="Patyshakuliyeva A."/>
            <person name="Rokas A."/>
            <person name="Ruiz-Duenas F.J."/>
            <person name="Sabat G."/>
            <person name="Salamov A."/>
            <person name="Samejima M."/>
            <person name="Schmutz J."/>
            <person name="Slot J.C."/>
            <person name="St John F."/>
            <person name="Stenlid J."/>
            <person name="Sun H."/>
            <person name="Sun S."/>
            <person name="Syed K."/>
            <person name="Tsang A."/>
            <person name="Wiebenga A."/>
            <person name="Young D."/>
            <person name="Pisabarro A."/>
            <person name="Eastwood D.C."/>
            <person name="Martin F."/>
            <person name="Cullen D."/>
            <person name="Grigoriev I.V."/>
            <person name="Hibbett D.S."/>
        </authorList>
    </citation>
    <scope>NUCLEOTIDE SEQUENCE [LARGE SCALE GENOMIC DNA]</scope>
    <source>
        <strain evidence="2 3">DJM-731 SS1</strain>
    </source>
</reference>
<evidence type="ECO:0000313" key="3">
    <source>
        <dbReference type="Proteomes" id="UP000030653"/>
    </source>
</evidence>
<dbReference type="Proteomes" id="UP000030653">
    <property type="component" value="Unassembled WGS sequence"/>
</dbReference>
<dbReference type="AlphaFoldDB" id="M5G2R9"/>
<evidence type="ECO:0000313" key="2">
    <source>
        <dbReference type="EMBL" id="EJT98057.1"/>
    </source>
</evidence>